<proteinExistence type="predicted"/>
<feature type="region of interest" description="Disordered" evidence="1">
    <location>
        <begin position="1"/>
        <end position="26"/>
    </location>
</feature>
<gene>
    <name evidence="2" type="ORF">K0M31_010865</name>
</gene>
<accession>A0AA40FL04</accession>
<dbReference type="EMBL" id="JAHYIQ010000028">
    <property type="protein sequence ID" value="KAK1121085.1"/>
    <property type="molecule type" value="Genomic_DNA"/>
</dbReference>
<comment type="caution">
    <text evidence="2">The sequence shown here is derived from an EMBL/GenBank/DDBJ whole genome shotgun (WGS) entry which is preliminary data.</text>
</comment>
<name>A0AA40FL04_9HYME</name>
<evidence type="ECO:0000313" key="2">
    <source>
        <dbReference type="EMBL" id="KAK1121085.1"/>
    </source>
</evidence>
<dbReference type="AlphaFoldDB" id="A0AA40FL04"/>
<sequence>MNRRRGGTIDQKVAAGQASEVGERENKRELLRSEINQGMVCVRDAAAAAAAAAAVSATSTSRDGVRGVALHASK</sequence>
<dbReference type="Proteomes" id="UP001177670">
    <property type="component" value="Unassembled WGS sequence"/>
</dbReference>
<protein>
    <submittedName>
        <fullName evidence="2">Uncharacterized protein</fullName>
    </submittedName>
</protein>
<keyword evidence="3" id="KW-1185">Reference proteome</keyword>
<reference evidence="2" key="1">
    <citation type="submission" date="2021-10" db="EMBL/GenBank/DDBJ databases">
        <title>Melipona bicolor Genome sequencing and assembly.</title>
        <authorList>
            <person name="Araujo N.S."/>
            <person name="Arias M.C."/>
        </authorList>
    </citation>
    <scope>NUCLEOTIDE SEQUENCE</scope>
    <source>
        <strain evidence="2">USP_2M_L1-L4_2017</strain>
        <tissue evidence="2">Whole body</tissue>
    </source>
</reference>
<evidence type="ECO:0000256" key="1">
    <source>
        <dbReference type="SAM" id="MobiDB-lite"/>
    </source>
</evidence>
<organism evidence="2 3">
    <name type="scientific">Melipona bicolor</name>
    <dbReference type="NCBI Taxonomy" id="60889"/>
    <lineage>
        <taxon>Eukaryota</taxon>
        <taxon>Metazoa</taxon>
        <taxon>Ecdysozoa</taxon>
        <taxon>Arthropoda</taxon>
        <taxon>Hexapoda</taxon>
        <taxon>Insecta</taxon>
        <taxon>Pterygota</taxon>
        <taxon>Neoptera</taxon>
        <taxon>Endopterygota</taxon>
        <taxon>Hymenoptera</taxon>
        <taxon>Apocrita</taxon>
        <taxon>Aculeata</taxon>
        <taxon>Apoidea</taxon>
        <taxon>Anthophila</taxon>
        <taxon>Apidae</taxon>
        <taxon>Melipona</taxon>
    </lineage>
</organism>
<evidence type="ECO:0000313" key="3">
    <source>
        <dbReference type="Proteomes" id="UP001177670"/>
    </source>
</evidence>